<dbReference type="PIRSF" id="PIRSF001365">
    <property type="entry name" value="DHDPS"/>
    <property type="match status" value="1"/>
</dbReference>
<gene>
    <name evidence="6" type="primary">dapA_2</name>
    <name evidence="6" type="ORF">GCM10010302_27020</name>
</gene>
<dbReference type="PROSITE" id="PS00666">
    <property type="entry name" value="DHDPS_2"/>
    <property type="match status" value="1"/>
</dbReference>
<feature type="region of interest" description="Disordered" evidence="5">
    <location>
        <begin position="1"/>
        <end position="22"/>
    </location>
</feature>
<reference evidence="7" key="1">
    <citation type="journal article" date="2019" name="Int. J. Syst. Evol. Microbiol.">
        <title>The Global Catalogue of Microorganisms (GCM) 10K type strain sequencing project: providing services to taxonomists for standard genome sequencing and annotation.</title>
        <authorList>
            <consortium name="The Broad Institute Genomics Platform"/>
            <consortium name="The Broad Institute Genome Sequencing Center for Infectious Disease"/>
            <person name="Wu L."/>
            <person name="Ma J."/>
        </authorList>
    </citation>
    <scope>NUCLEOTIDE SEQUENCE [LARGE SCALE GENOMIC DNA]</scope>
    <source>
        <strain evidence="7">JCM 4505</strain>
    </source>
</reference>
<sequence>MGMRQDTEQYARHTAGRTSGPRLDGIHVPLITPFDRDGEVAAGALEALAHEVLDAGAAGIVALGTTAETAALEEAERDLVTGVCARVCRERGALLTVGAGAIGTRAAEASLARLARWPQAGAALVTVPAFVQPSVAGVLAHFARLAAVSPVPLVVYHIPYRTGQALDAAALRALGSLPGVAGVKYAGGGIDQEAVALLGDLPEGFAVLAGDDVYVSPLLALGASGGILASAHLATERFAELAGAWRDGEAVRARELGHGLARLSAALFTEPNPSVVKGVLHARGRIPTPSVRLPLLPASGAAVAAALKELEALEELEEPATPRDPAAAL</sequence>
<evidence type="ECO:0000256" key="2">
    <source>
        <dbReference type="ARBA" id="ARBA00023239"/>
    </source>
</evidence>
<comment type="similarity">
    <text evidence="1 4">Belongs to the DapA family.</text>
</comment>
<dbReference type="PANTHER" id="PTHR12128">
    <property type="entry name" value="DIHYDRODIPICOLINATE SYNTHASE"/>
    <property type="match status" value="1"/>
</dbReference>
<feature type="compositionally biased region" description="Basic and acidic residues" evidence="5">
    <location>
        <begin position="1"/>
        <end position="11"/>
    </location>
</feature>
<dbReference type="Proteomes" id="UP001501867">
    <property type="component" value="Unassembled WGS sequence"/>
</dbReference>
<protein>
    <submittedName>
        <fullName evidence="6">4-hydroxy-tetrahydrodipicolinate synthase</fullName>
    </submittedName>
</protein>
<proteinExistence type="inferred from homology"/>
<evidence type="ECO:0000256" key="1">
    <source>
        <dbReference type="ARBA" id="ARBA00007592"/>
    </source>
</evidence>
<dbReference type="PRINTS" id="PR00146">
    <property type="entry name" value="DHPICSNTHASE"/>
</dbReference>
<organism evidence="6 7">
    <name type="scientific">Streptomyces polychromogenes</name>
    <dbReference type="NCBI Taxonomy" id="67342"/>
    <lineage>
        <taxon>Bacteria</taxon>
        <taxon>Bacillati</taxon>
        <taxon>Actinomycetota</taxon>
        <taxon>Actinomycetes</taxon>
        <taxon>Kitasatosporales</taxon>
        <taxon>Streptomycetaceae</taxon>
        <taxon>Streptomyces</taxon>
    </lineage>
</organism>
<keyword evidence="2 4" id="KW-0456">Lyase</keyword>
<dbReference type="InterPro" id="IPR013785">
    <property type="entry name" value="Aldolase_TIM"/>
</dbReference>
<dbReference type="SMART" id="SM01130">
    <property type="entry name" value="DHDPS"/>
    <property type="match status" value="1"/>
</dbReference>
<keyword evidence="7" id="KW-1185">Reference proteome</keyword>
<dbReference type="Gene3D" id="3.20.20.70">
    <property type="entry name" value="Aldolase class I"/>
    <property type="match status" value="1"/>
</dbReference>
<accession>A0ABP3F2R1</accession>
<evidence type="ECO:0000256" key="4">
    <source>
        <dbReference type="PIRNR" id="PIRNR001365"/>
    </source>
</evidence>
<dbReference type="PANTHER" id="PTHR12128:SF66">
    <property type="entry name" value="4-HYDROXY-2-OXOGLUTARATE ALDOLASE, MITOCHONDRIAL"/>
    <property type="match status" value="1"/>
</dbReference>
<name>A0ABP3F2R1_9ACTN</name>
<dbReference type="Pfam" id="PF00701">
    <property type="entry name" value="DHDPS"/>
    <property type="match status" value="1"/>
</dbReference>
<evidence type="ECO:0000256" key="3">
    <source>
        <dbReference type="ARBA" id="ARBA00023270"/>
    </source>
</evidence>
<comment type="caution">
    <text evidence="6">The sequence shown here is derived from an EMBL/GenBank/DDBJ whole genome shotgun (WGS) entry which is preliminary data.</text>
</comment>
<dbReference type="InterPro" id="IPR020625">
    <property type="entry name" value="Schiff_base-form_aldolases_AS"/>
</dbReference>
<keyword evidence="3" id="KW-0704">Schiff base</keyword>
<dbReference type="InterPro" id="IPR002220">
    <property type="entry name" value="DapA-like"/>
</dbReference>
<evidence type="ECO:0000313" key="6">
    <source>
        <dbReference type="EMBL" id="GAA0287237.1"/>
    </source>
</evidence>
<dbReference type="EMBL" id="BAAABV010000015">
    <property type="protein sequence ID" value="GAA0287237.1"/>
    <property type="molecule type" value="Genomic_DNA"/>
</dbReference>
<evidence type="ECO:0000313" key="7">
    <source>
        <dbReference type="Proteomes" id="UP001501867"/>
    </source>
</evidence>
<dbReference type="SUPFAM" id="SSF51569">
    <property type="entry name" value="Aldolase"/>
    <property type="match status" value="1"/>
</dbReference>
<evidence type="ECO:0000256" key="5">
    <source>
        <dbReference type="SAM" id="MobiDB-lite"/>
    </source>
</evidence>